<protein>
    <submittedName>
        <fullName evidence="1">Secreted protein</fullName>
    </submittedName>
</protein>
<organism evidence="1">
    <name type="scientific">gut metagenome</name>
    <dbReference type="NCBI Taxonomy" id="749906"/>
    <lineage>
        <taxon>unclassified sequences</taxon>
        <taxon>metagenomes</taxon>
        <taxon>organismal metagenomes</taxon>
    </lineage>
</organism>
<accession>J9GHK9</accession>
<reference evidence="1" key="1">
    <citation type="journal article" date="2012" name="PLoS ONE">
        <title>Gene sets for utilization of primary and secondary nutrition supplies in the distal gut of endangered iberian lynx.</title>
        <authorList>
            <person name="Alcaide M."/>
            <person name="Messina E."/>
            <person name="Richter M."/>
            <person name="Bargiela R."/>
            <person name="Peplies J."/>
            <person name="Huws S.A."/>
            <person name="Newbold C.J."/>
            <person name="Golyshin P.N."/>
            <person name="Simon M.A."/>
            <person name="Lopez G."/>
            <person name="Yakimov M.M."/>
            <person name="Ferrer M."/>
        </authorList>
    </citation>
    <scope>NUCLEOTIDE SEQUENCE</scope>
</reference>
<name>J9GHK9_9ZZZZ</name>
<proteinExistence type="predicted"/>
<comment type="caution">
    <text evidence="1">The sequence shown here is derived from an EMBL/GenBank/DDBJ whole genome shotgun (WGS) entry which is preliminary data.</text>
</comment>
<gene>
    <name evidence="1" type="ORF">EVA_04908</name>
</gene>
<evidence type="ECO:0000313" key="1">
    <source>
        <dbReference type="EMBL" id="EJX06982.1"/>
    </source>
</evidence>
<sequence>MNPFLAFSIALATLLSGLPSSSSNKASFSFDKEMLSRSIRRKCTQQHWC</sequence>
<dbReference type="AlphaFoldDB" id="J9GHK9"/>
<dbReference type="EMBL" id="AMCI01001002">
    <property type="protein sequence ID" value="EJX06982.1"/>
    <property type="molecule type" value="Genomic_DNA"/>
</dbReference>